<evidence type="ECO:0000313" key="15">
    <source>
        <dbReference type="Proteomes" id="UP000005933"/>
    </source>
</evidence>
<keyword evidence="11 12" id="KW-0472">Membrane</keyword>
<keyword evidence="3 12" id="KW-0813">Transport</keyword>
<evidence type="ECO:0000256" key="8">
    <source>
        <dbReference type="ARBA" id="ARBA00022982"/>
    </source>
</evidence>
<dbReference type="GO" id="GO:0019646">
    <property type="term" value="P:aerobic electron transport chain"/>
    <property type="evidence" value="ECO:0007669"/>
    <property type="project" value="InterPro"/>
</dbReference>
<feature type="transmembrane region" description="Helical" evidence="12">
    <location>
        <begin position="162"/>
        <end position="184"/>
    </location>
</feature>
<feature type="transmembrane region" description="Helical" evidence="12">
    <location>
        <begin position="475"/>
        <end position="494"/>
    </location>
</feature>
<dbReference type="PANTHER" id="PTHR30365">
    <property type="entry name" value="CYTOCHROME D UBIQUINOL OXIDASE"/>
    <property type="match status" value="1"/>
</dbReference>
<dbReference type="PIRSF" id="PIRSF006446">
    <property type="entry name" value="Cyt_quinol_oxidase_1"/>
    <property type="match status" value="1"/>
</dbReference>
<protein>
    <submittedName>
        <fullName evidence="14">Cyanide-insensitive cytochrome bd-type quinol oxidase subunit I</fullName>
        <ecNumber evidence="14">1.10.3.-</ecNumber>
    </submittedName>
</protein>
<evidence type="ECO:0000256" key="6">
    <source>
        <dbReference type="ARBA" id="ARBA00022692"/>
    </source>
</evidence>
<name>A0AB33VJ10_RALSU</name>
<feature type="transmembrane region" description="Helical" evidence="12">
    <location>
        <begin position="383"/>
        <end position="409"/>
    </location>
</feature>
<evidence type="ECO:0000256" key="3">
    <source>
        <dbReference type="ARBA" id="ARBA00022448"/>
    </source>
</evidence>
<keyword evidence="9 12" id="KW-1133">Transmembrane helix</keyword>
<comment type="subcellular location">
    <subcellularLocation>
        <location evidence="12">Cell inner membrane</location>
    </subcellularLocation>
    <subcellularLocation>
        <location evidence="1">Cell membrane</location>
        <topology evidence="1">Multi-pass membrane protein</topology>
    </subcellularLocation>
</comment>
<evidence type="ECO:0000256" key="9">
    <source>
        <dbReference type="ARBA" id="ARBA00022989"/>
    </source>
</evidence>
<dbReference type="GO" id="GO:0016682">
    <property type="term" value="F:oxidoreductase activity, acting on diphenols and related substances as donors, oxygen as acceptor"/>
    <property type="evidence" value="ECO:0007669"/>
    <property type="project" value="TreeGrafter"/>
</dbReference>
<comment type="caution">
    <text evidence="14">The sequence shown here is derived from an EMBL/GenBank/DDBJ whole genome shotgun (WGS) entry which is preliminary data.</text>
</comment>
<dbReference type="GO" id="GO:0005886">
    <property type="term" value="C:plasma membrane"/>
    <property type="evidence" value="ECO:0007669"/>
    <property type="project" value="UniProtKB-SubCell"/>
</dbReference>
<dbReference type="GO" id="GO:0070069">
    <property type="term" value="C:cytochrome complex"/>
    <property type="evidence" value="ECO:0007669"/>
    <property type="project" value="UniProtKB-UniRule"/>
</dbReference>
<keyword evidence="7 12" id="KW-0479">Metal-binding</keyword>
<evidence type="ECO:0000256" key="2">
    <source>
        <dbReference type="ARBA" id="ARBA00009819"/>
    </source>
</evidence>
<feature type="transmembrane region" description="Helical" evidence="12">
    <location>
        <begin position="421"/>
        <end position="440"/>
    </location>
</feature>
<evidence type="ECO:0000256" key="4">
    <source>
        <dbReference type="ARBA" id="ARBA00022475"/>
    </source>
</evidence>
<dbReference type="InterPro" id="IPR002585">
    <property type="entry name" value="Cyt-d_ubiquinol_oxidase_su_1"/>
</dbReference>
<dbReference type="GO" id="GO:0020037">
    <property type="term" value="F:heme binding"/>
    <property type="evidence" value="ECO:0007669"/>
    <property type="project" value="TreeGrafter"/>
</dbReference>
<proteinExistence type="inferred from homology"/>
<feature type="transmembrane region" description="Helical" evidence="12">
    <location>
        <begin position="121"/>
        <end position="142"/>
    </location>
</feature>
<evidence type="ECO:0000256" key="13">
    <source>
        <dbReference type="SAM" id="MobiDB-lite"/>
    </source>
</evidence>
<dbReference type="PANTHER" id="PTHR30365:SF14">
    <property type="entry name" value="CYTOCHROME BD MENAQUINOL OXIDASE SUBUNIT I-RELATED"/>
    <property type="match status" value="1"/>
</dbReference>
<dbReference type="GO" id="GO:0046872">
    <property type="term" value="F:metal ion binding"/>
    <property type="evidence" value="ECO:0007669"/>
    <property type="project" value="UniProtKB-UniRule"/>
</dbReference>
<keyword evidence="14" id="KW-0560">Oxidoreductase</keyword>
<evidence type="ECO:0000256" key="12">
    <source>
        <dbReference type="PIRNR" id="PIRNR006446"/>
    </source>
</evidence>
<feature type="transmembrane region" description="Helical" evidence="12">
    <location>
        <begin position="191"/>
        <end position="213"/>
    </location>
</feature>
<feature type="compositionally biased region" description="Basic and acidic residues" evidence="13">
    <location>
        <begin position="505"/>
        <end position="518"/>
    </location>
</feature>
<dbReference type="Pfam" id="PF01654">
    <property type="entry name" value="Cyt_bd_oxida_I"/>
    <property type="match status" value="1"/>
</dbReference>
<evidence type="ECO:0000256" key="1">
    <source>
        <dbReference type="ARBA" id="ARBA00004651"/>
    </source>
</evidence>
<reference evidence="14 15" key="1">
    <citation type="journal article" date="2006" name="Mol. Plant Microbe Interact.">
        <title>Identification of open reading frames unique to a select agent: Ralstonia solanacearum race 3 biovar 2.</title>
        <authorList>
            <person name="Gabriel D.W."/>
            <person name="Allen C."/>
            <person name="Schell M."/>
            <person name="Denny T.P."/>
            <person name="Greenberg J.T."/>
            <person name="Duan Y.P."/>
            <person name="Flores-Cruz Z."/>
            <person name="Huang Q."/>
            <person name="Clifford J.M."/>
            <person name="Presting G."/>
            <person name="Gonzalez E.T."/>
            <person name="Reddy J."/>
            <person name="Elphinstone J."/>
            <person name="Swanson J."/>
            <person name="Yao J."/>
            <person name="Mulholland V."/>
            <person name="Liu L."/>
            <person name="Farmerie W."/>
            <person name="Patnaikuni M."/>
            <person name="Balogh B."/>
            <person name="Norman D."/>
            <person name="Alvarez A."/>
            <person name="Castillo J.A."/>
            <person name="Jones J."/>
            <person name="Saddler G."/>
            <person name="Walunas T."/>
            <person name="Zhukov A."/>
            <person name="Mikhailova N."/>
        </authorList>
    </citation>
    <scope>NUCLEOTIDE SEQUENCE [LARGE SCALE GENOMIC DNA]</scope>
    <source>
        <strain evidence="14 15">UW551</strain>
    </source>
</reference>
<dbReference type="EMBL" id="AAKL01000001">
    <property type="protein sequence ID" value="EAP74803.1"/>
    <property type="molecule type" value="Genomic_DNA"/>
</dbReference>
<evidence type="ECO:0000256" key="5">
    <source>
        <dbReference type="ARBA" id="ARBA00022617"/>
    </source>
</evidence>
<feature type="transmembrane region" description="Helical" evidence="12">
    <location>
        <begin position="79"/>
        <end position="109"/>
    </location>
</feature>
<evidence type="ECO:0000256" key="10">
    <source>
        <dbReference type="ARBA" id="ARBA00023004"/>
    </source>
</evidence>
<accession>A0AB33VJ10</accession>
<dbReference type="Proteomes" id="UP000005933">
    <property type="component" value="Unassembled WGS sequence"/>
</dbReference>
<dbReference type="AlphaFoldDB" id="A0AB33VJ10"/>
<feature type="transmembrane region" description="Helical" evidence="12">
    <location>
        <begin position="283"/>
        <end position="302"/>
    </location>
</feature>
<sequence length="543" mass="59557">MAESRCIVAGIARRLGVPLRFPPRGGQRHAAASHPCGLHRRHYAYPHMPAAIGPRDCKRLASLEVAVTFDALLLSRVQFAWVVALHILLPAFTVGLSCFVATLEVRWWITNDDVFRRLSTFWTKIFAVSFGMGVVSGIVMPFQFGTNWSRFSDAASNVIGSLMGYEVITAFFLEAGFLGVLLFGRKLVPQWAHVLAAVMVALGTVLSSFWILAVNSWMQTPVGFEVVDGRYFPTDLLAVIFSPSFPYRLVHTVTAFVVTSGFVVLAVGAYYLRRQRFVDESRIMVRMALFFLAVMVPLQIVVGDLHGLNTLEHQPAKLAAMEGLWETRTHVPASLFAIPDAQAEANRYEIAIPELGSLYLTHTWGGQVKGLKDFPREDRPPVIIVYFAFRIMVGVAMLMLALVVWGLVLHRRGRLFQADTYLHAATWGAPLGFIAVLAGWTTTEVGRQPWVIYGHLRTAQGVTPSLTAADVGLSLAGYMLCYLVIFGGGLTILLRLARGGPGGHNVEEPEFTAHERPARPLSAAGESDEPGHPSHPRGGADAA</sequence>
<feature type="region of interest" description="Disordered" evidence="13">
    <location>
        <begin position="505"/>
        <end position="543"/>
    </location>
</feature>
<organism evidence="14 15">
    <name type="scientific">Ralstonia solanacearum (strain UW551)</name>
    <dbReference type="NCBI Taxonomy" id="342110"/>
    <lineage>
        <taxon>Bacteria</taxon>
        <taxon>Pseudomonadati</taxon>
        <taxon>Pseudomonadota</taxon>
        <taxon>Betaproteobacteria</taxon>
        <taxon>Burkholderiales</taxon>
        <taxon>Burkholderiaceae</taxon>
        <taxon>Ralstonia</taxon>
        <taxon>Ralstonia solanacearum species complex</taxon>
    </lineage>
</organism>
<dbReference type="EC" id="1.10.3.-" evidence="14"/>
<feature type="transmembrane region" description="Helical" evidence="12">
    <location>
        <begin position="249"/>
        <end position="271"/>
    </location>
</feature>
<keyword evidence="4 12" id="KW-1003">Cell membrane</keyword>
<keyword evidence="5 12" id="KW-0349">Heme</keyword>
<keyword evidence="6 12" id="KW-0812">Transmembrane</keyword>
<comment type="similarity">
    <text evidence="2 12">Belongs to the cytochrome ubiquinol oxidase subunit 1 family.</text>
</comment>
<keyword evidence="8 12" id="KW-0249">Electron transport</keyword>
<evidence type="ECO:0000313" key="14">
    <source>
        <dbReference type="EMBL" id="EAP74803.1"/>
    </source>
</evidence>
<gene>
    <name evidence="14" type="ORF">RRSL_04666</name>
</gene>
<evidence type="ECO:0000256" key="11">
    <source>
        <dbReference type="ARBA" id="ARBA00023136"/>
    </source>
</evidence>
<dbReference type="GO" id="GO:0009055">
    <property type="term" value="F:electron transfer activity"/>
    <property type="evidence" value="ECO:0007669"/>
    <property type="project" value="UniProtKB-UniRule"/>
</dbReference>
<evidence type="ECO:0000256" key="7">
    <source>
        <dbReference type="ARBA" id="ARBA00022723"/>
    </source>
</evidence>
<keyword evidence="10 12" id="KW-0408">Iron</keyword>